<gene>
    <name evidence="4" type="ORF">HNQ81_002432</name>
</gene>
<dbReference type="CDD" id="cd05931">
    <property type="entry name" value="FAAL"/>
    <property type="match status" value="1"/>
</dbReference>
<comment type="caution">
    <text evidence="4">The sequence shown here is derived from an EMBL/GenBank/DDBJ whole genome shotgun (WGS) entry which is preliminary data.</text>
</comment>
<dbReference type="Pfam" id="PF00501">
    <property type="entry name" value="AMP-binding"/>
    <property type="match status" value="1"/>
</dbReference>
<dbReference type="SUPFAM" id="SSF56801">
    <property type="entry name" value="Acetyl-CoA synthetase-like"/>
    <property type="match status" value="1"/>
</dbReference>
<dbReference type="InterPro" id="IPR040097">
    <property type="entry name" value="FAAL/FAAC"/>
</dbReference>
<dbReference type="GO" id="GO:0005886">
    <property type="term" value="C:plasma membrane"/>
    <property type="evidence" value="ECO:0007669"/>
    <property type="project" value="TreeGrafter"/>
</dbReference>
<organism evidence="4 5">
    <name type="scientific">Desulfoprunum benzoelyticum</name>
    <dbReference type="NCBI Taxonomy" id="1506996"/>
    <lineage>
        <taxon>Bacteria</taxon>
        <taxon>Pseudomonadati</taxon>
        <taxon>Thermodesulfobacteriota</taxon>
        <taxon>Desulfobulbia</taxon>
        <taxon>Desulfobulbales</taxon>
        <taxon>Desulfobulbaceae</taxon>
        <taxon>Desulfoprunum</taxon>
    </lineage>
</organism>
<dbReference type="AlphaFoldDB" id="A0A840USC1"/>
<dbReference type="GO" id="GO:0006633">
    <property type="term" value="P:fatty acid biosynthetic process"/>
    <property type="evidence" value="ECO:0007669"/>
    <property type="project" value="TreeGrafter"/>
</dbReference>
<dbReference type="Gene3D" id="3.40.50.12780">
    <property type="entry name" value="N-terminal domain of ligase-like"/>
    <property type="match status" value="1"/>
</dbReference>
<dbReference type="NCBIfam" id="NF006624">
    <property type="entry name" value="PRK09192.1"/>
    <property type="match status" value="1"/>
</dbReference>
<dbReference type="RefSeq" id="WP_183351524.1">
    <property type="nucleotide sequence ID" value="NZ_JACHEO010000014.1"/>
</dbReference>
<dbReference type="GO" id="GO:0070566">
    <property type="term" value="F:adenylyltransferase activity"/>
    <property type="evidence" value="ECO:0007669"/>
    <property type="project" value="TreeGrafter"/>
</dbReference>
<dbReference type="Gene3D" id="3.30.300.30">
    <property type="match status" value="1"/>
</dbReference>
<evidence type="ECO:0000313" key="5">
    <source>
        <dbReference type="Proteomes" id="UP000539642"/>
    </source>
</evidence>
<evidence type="ECO:0000313" key="4">
    <source>
        <dbReference type="EMBL" id="MBB5348692.1"/>
    </source>
</evidence>
<protein>
    <submittedName>
        <fullName evidence="4">Fatty-acyl-CoA synthase</fullName>
        <ecNumber evidence="4">6.2.1.-</ecNumber>
    </submittedName>
</protein>
<dbReference type="EC" id="6.2.1.-" evidence="4"/>
<dbReference type="InterPro" id="IPR042099">
    <property type="entry name" value="ANL_N_sf"/>
</dbReference>
<feature type="domain" description="AMP-dependent synthetase/ligase" evidence="3">
    <location>
        <begin position="44"/>
        <end position="427"/>
    </location>
</feature>
<proteinExistence type="inferred from homology"/>
<dbReference type="GO" id="GO:0016874">
    <property type="term" value="F:ligase activity"/>
    <property type="evidence" value="ECO:0007669"/>
    <property type="project" value="UniProtKB-KW"/>
</dbReference>
<keyword evidence="2 4" id="KW-0436">Ligase</keyword>
<dbReference type="PANTHER" id="PTHR22754:SF32">
    <property type="entry name" value="DISCO-INTERACTING PROTEIN 2"/>
    <property type="match status" value="1"/>
</dbReference>
<dbReference type="EMBL" id="JACHEO010000014">
    <property type="protein sequence ID" value="MBB5348692.1"/>
    <property type="molecule type" value="Genomic_DNA"/>
</dbReference>
<dbReference type="Proteomes" id="UP000539642">
    <property type="component" value="Unassembled WGS sequence"/>
</dbReference>
<evidence type="ECO:0000256" key="1">
    <source>
        <dbReference type="ARBA" id="ARBA00006432"/>
    </source>
</evidence>
<dbReference type="InterPro" id="IPR045851">
    <property type="entry name" value="AMP-bd_C_sf"/>
</dbReference>
<name>A0A840USC1_9BACT</name>
<keyword evidence="5" id="KW-1185">Reference proteome</keyword>
<reference evidence="4 5" key="1">
    <citation type="submission" date="2020-08" db="EMBL/GenBank/DDBJ databases">
        <title>Genomic Encyclopedia of Type Strains, Phase IV (KMG-IV): sequencing the most valuable type-strain genomes for metagenomic binning, comparative biology and taxonomic classification.</title>
        <authorList>
            <person name="Goeker M."/>
        </authorList>
    </citation>
    <scope>NUCLEOTIDE SEQUENCE [LARGE SCALE GENOMIC DNA]</scope>
    <source>
        <strain evidence="4 5">DSM 28570</strain>
    </source>
</reference>
<sequence>MKATPTTHDLPLLFKGFSTLADALDYAAQGDTGYNFYSGQGKLYATLPYAKLRGDALTLAKKLLSLDLPRGTRVAIVADTHPDFVRFFFACQYAGFTPVPLPATIQLSGQQEYTNQLQRLLSICQAEIAIANDDFLPFLIEAAARQNIRFAGNSQTFENLPESSAPLQPLRADELAYLQYTSGSTRFPRGVMISQEAVLSNTRLIIQHGVQVRDGDRAMSWLPFYHDMGLVGLLLTPLVCQISVDYLNTRHFAMRPRLWLKIMSENRATISFSPPFGYDLAARRLRDDDLAGYDLRHWRVAGVGAEMIHTEALAFFADRLQPSGFDAHAFLPCYGMAECALAVCFGQLGAGVQVDRVDAEQLASHQKALAIDPEVENCAPRAKVFTNCGSLLPGYVLEIRDEQGRILPERQCGTLFVRGPSVMSGYFGNPEATREVLSPDGWLNTGDIAYLAGANVVIIGRSKDVIIINGRNILPQDIEYLAESQPEIRTGDATAFPVPNPQMSDQAVLLVECRENDEQKRQDLIKKINQLVRAELGIDCIIELVARNTLIRTTSGKPSRHSTRNDYLQNMLQLNPATS</sequence>
<comment type="similarity">
    <text evidence="1">Belongs to the ATP-dependent AMP-binding enzyme family.</text>
</comment>
<accession>A0A840USC1</accession>
<dbReference type="InterPro" id="IPR000873">
    <property type="entry name" value="AMP-dep_synth/lig_dom"/>
</dbReference>
<evidence type="ECO:0000256" key="2">
    <source>
        <dbReference type="ARBA" id="ARBA00022598"/>
    </source>
</evidence>
<dbReference type="PANTHER" id="PTHR22754">
    <property type="entry name" value="DISCO-INTERACTING PROTEIN 2 DIP2 -RELATED"/>
    <property type="match status" value="1"/>
</dbReference>
<evidence type="ECO:0000259" key="3">
    <source>
        <dbReference type="Pfam" id="PF00501"/>
    </source>
</evidence>